<keyword evidence="3" id="KW-1185">Reference proteome</keyword>
<keyword evidence="1" id="KW-0175">Coiled coil</keyword>
<dbReference type="EMBL" id="CP124550">
    <property type="protein sequence ID" value="WIO45674.1"/>
    <property type="molecule type" value="Genomic_DNA"/>
</dbReference>
<organism evidence="2 3">
    <name type="scientific">Candidatus Southlakia epibionticum</name>
    <dbReference type="NCBI Taxonomy" id="3043284"/>
    <lineage>
        <taxon>Bacteria</taxon>
        <taxon>Candidatus Saccharimonadota</taxon>
        <taxon>Candidatus Saccharimonadia</taxon>
        <taxon>Candidatus Saccharimonadales</taxon>
        <taxon>Candidatus Saccharimonadaceae</taxon>
        <taxon>Candidatus Southlakia</taxon>
    </lineage>
</organism>
<accession>A0ABY8WTB4</accession>
<evidence type="ECO:0000256" key="1">
    <source>
        <dbReference type="SAM" id="Coils"/>
    </source>
</evidence>
<protein>
    <submittedName>
        <fullName evidence="2">Uncharacterized protein</fullName>
    </submittedName>
</protein>
<reference evidence="2 3" key="1">
    <citation type="journal article" date="2023" name="Cell">
        <title>Genetic manipulation of Patescibacteria provides mechanistic insights into microbial dark matter and the epibiotic lifestyle.</title>
        <authorList>
            <person name="Wang Y."/>
            <person name="Gallagher L.A."/>
            <person name="Andrade P.A."/>
            <person name="Liu A."/>
            <person name="Humphreys I.R."/>
            <person name="Turkarslan S."/>
            <person name="Cutler K.J."/>
            <person name="Arrieta-Ortiz M.L."/>
            <person name="Li Y."/>
            <person name="Radey M.C."/>
            <person name="McLean J.S."/>
            <person name="Cong Q."/>
            <person name="Baker D."/>
            <person name="Baliga N.S."/>
            <person name="Peterson S.B."/>
            <person name="Mougous J.D."/>
        </authorList>
    </citation>
    <scope>NUCLEOTIDE SEQUENCE [LARGE SCALE GENOMIC DNA]</scope>
    <source>
        <strain evidence="2 3">ML1</strain>
    </source>
</reference>
<sequence length="64" mass="6768">MADDDTASVKRVLSDDNASLEDKLKAIEQMVQQAQTEADAKAKTAGEITAPVDPADLTMCIGCQ</sequence>
<gene>
    <name evidence="2" type="ORF">SEML1_0030</name>
</gene>
<dbReference type="Proteomes" id="UP001177295">
    <property type="component" value="Chromosome"/>
</dbReference>
<feature type="coiled-coil region" evidence="1">
    <location>
        <begin position="10"/>
        <end position="44"/>
    </location>
</feature>
<dbReference type="RefSeq" id="WP_376754049.1">
    <property type="nucleotide sequence ID" value="NZ_CP124550.1"/>
</dbReference>
<proteinExistence type="predicted"/>
<name>A0ABY8WTB4_9BACT</name>
<evidence type="ECO:0000313" key="2">
    <source>
        <dbReference type="EMBL" id="WIO45674.1"/>
    </source>
</evidence>
<evidence type="ECO:0000313" key="3">
    <source>
        <dbReference type="Proteomes" id="UP001177295"/>
    </source>
</evidence>